<evidence type="ECO:0000259" key="1">
    <source>
        <dbReference type="Pfam" id="PF07299"/>
    </source>
</evidence>
<gene>
    <name evidence="3" type="ORF">J7W16_19110</name>
</gene>
<feature type="domain" description="Elongation factor G-binding protein N-terminal" evidence="1">
    <location>
        <begin position="14"/>
        <end position="95"/>
    </location>
</feature>
<evidence type="ECO:0000313" key="3">
    <source>
        <dbReference type="EMBL" id="MBP3953238.1"/>
    </source>
</evidence>
<protein>
    <submittedName>
        <fullName evidence="3">FusB/FusC family EF-G-binding protein</fullName>
    </submittedName>
</protein>
<dbReference type="InterPro" id="IPR038344">
    <property type="entry name" value="EF-G_N_sf"/>
</dbReference>
<dbReference type="EMBL" id="JAGKSQ010000011">
    <property type="protein sequence ID" value="MBP3953238.1"/>
    <property type="molecule type" value="Genomic_DNA"/>
</dbReference>
<sequence>MKNNEITGLKMEPFIRSDQYNFIRYEIKKLVQAHVTSRDPDVLNALKASSFENINNLFLTLNEKQLLLMNEVIELKDEIQAEQLVKHLKSLVRPFTKTTEKTVTKLFPKAKKLKIPSFDEMDFRDFSYISWYDIRSERKYLIIELNGKLIGFQGTFRGNVKGICAICNRHEDVGLFMTSVKSGVDTYTNRGNYICKDSVKCNQNITTLDKLYDFIEILKK</sequence>
<dbReference type="Gene3D" id="1.20.1280.250">
    <property type="match status" value="1"/>
</dbReference>
<dbReference type="Proteomes" id="UP000678228">
    <property type="component" value="Unassembled WGS sequence"/>
</dbReference>
<dbReference type="InterPro" id="IPR010841">
    <property type="entry name" value="EF-G-binding_N"/>
</dbReference>
<accession>A0A940WYQ8</accession>
<dbReference type="RefSeq" id="WP_210599096.1">
    <property type="nucleotide sequence ID" value="NZ_JAGKSQ010000011.1"/>
</dbReference>
<keyword evidence="4" id="KW-1185">Reference proteome</keyword>
<evidence type="ECO:0000259" key="2">
    <source>
        <dbReference type="Pfam" id="PF16571"/>
    </source>
</evidence>
<dbReference type="Pfam" id="PF07299">
    <property type="entry name" value="EF-G-binding_N"/>
    <property type="match status" value="1"/>
</dbReference>
<dbReference type="CDD" id="cd16342">
    <property type="entry name" value="FusC_FusB"/>
    <property type="match status" value="1"/>
</dbReference>
<evidence type="ECO:0000313" key="4">
    <source>
        <dbReference type="Proteomes" id="UP000678228"/>
    </source>
</evidence>
<proteinExistence type="predicted"/>
<reference evidence="3" key="1">
    <citation type="submission" date="2021-03" db="EMBL/GenBank/DDBJ databases">
        <title>Bacillus suaedae sp. nov., isolated from Suaeda aralocaspica.</title>
        <authorList>
            <person name="Lei R.F.R."/>
        </authorList>
    </citation>
    <scope>NUCLEOTIDE SEQUENCE</scope>
    <source>
        <strain evidence="3">YZJH907-2</strain>
    </source>
</reference>
<dbReference type="AlphaFoldDB" id="A0A940WYQ8"/>
<feature type="domain" description="Elongation factor G-binding protein C-terminal treble-clef zinc-finger" evidence="2">
    <location>
        <begin position="109"/>
        <end position="208"/>
    </location>
</feature>
<organism evidence="3 4">
    <name type="scientific">Halalkalibacter suaedae</name>
    <dbReference type="NCBI Taxonomy" id="2822140"/>
    <lineage>
        <taxon>Bacteria</taxon>
        <taxon>Bacillati</taxon>
        <taxon>Bacillota</taxon>
        <taxon>Bacilli</taxon>
        <taxon>Bacillales</taxon>
        <taxon>Bacillaceae</taxon>
        <taxon>Halalkalibacter</taxon>
    </lineage>
</organism>
<name>A0A940WYQ8_9BACI</name>
<dbReference type="InterPro" id="IPR032330">
    <property type="entry name" value="EF-G-binding_C"/>
</dbReference>
<dbReference type="Pfam" id="PF16571">
    <property type="entry name" value="FBP_C"/>
    <property type="match status" value="1"/>
</dbReference>
<comment type="caution">
    <text evidence="3">The sequence shown here is derived from an EMBL/GenBank/DDBJ whole genome shotgun (WGS) entry which is preliminary data.</text>
</comment>